<dbReference type="Proteomes" id="UP001142690">
    <property type="component" value="Unassembled WGS sequence"/>
</dbReference>
<dbReference type="EMBL" id="JAINZM010000010">
    <property type="protein sequence ID" value="MCW6056235.1"/>
    <property type="molecule type" value="Genomic_DNA"/>
</dbReference>
<evidence type="ECO:0000313" key="2">
    <source>
        <dbReference type="Proteomes" id="UP001142690"/>
    </source>
</evidence>
<name>A0ABT3LIF3_9PSED</name>
<gene>
    <name evidence="1" type="ORF">K7K06_11270</name>
</gene>
<evidence type="ECO:0008006" key="3">
    <source>
        <dbReference type="Google" id="ProtNLM"/>
    </source>
</evidence>
<accession>A0ABT3LIF3</accession>
<protein>
    <recommendedName>
        <fullName evidence="3">GIY-YIG nuclease family protein</fullName>
    </recommendedName>
</protein>
<sequence length="186" mass="21949">MRKDKLPWDESISFDDYKLDHVYTQTMMNFTSVDKWLYLGADAGNDRFAKIGITMGDLGSRSYSSANPNYYLFCAFKCTHDVSRDELIHMENVVLERLDGLFKYDYGASKRMYHYESGVLSECYQDINFQEFFVTLHQEIYDGFRHKFVISEMVNEIGMGYGEFVDCLFSHKITNLQYFRGMIIQY</sequence>
<comment type="caution">
    <text evidence="1">The sequence shown here is derived from an EMBL/GenBank/DDBJ whole genome shotgun (WGS) entry which is preliminary data.</text>
</comment>
<organism evidence="1 2">
    <name type="scientific">Pseudomonas fragariae</name>
    <name type="common">ex Marin et al. 2024</name>
    <dbReference type="NCBI Taxonomy" id="3080056"/>
    <lineage>
        <taxon>Bacteria</taxon>
        <taxon>Pseudomonadati</taxon>
        <taxon>Pseudomonadota</taxon>
        <taxon>Gammaproteobacteria</taxon>
        <taxon>Pseudomonadales</taxon>
        <taxon>Pseudomonadaceae</taxon>
        <taxon>Pseudomonas</taxon>
    </lineage>
</organism>
<keyword evidence="2" id="KW-1185">Reference proteome</keyword>
<proteinExistence type="predicted"/>
<evidence type="ECO:0000313" key="1">
    <source>
        <dbReference type="EMBL" id="MCW6056235.1"/>
    </source>
</evidence>
<reference evidence="1" key="1">
    <citation type="submission" date="2021-08" db="EMBL/GenBank/DDBJ databases">
        <title>Characterization of Pseudomonas fragariae.</title>
        <authorList>
            <person name="Carvalho R."/>
            <person name="Marin M."/>
        </authorList>
    </citation>
    <scope>NUCLEOTIDE SEQUENCE</scope>
    <source>
        <strain evidence="1">17</strain>
    </source>
</reference>